<proteinExistence type="predicted"/>
<dbReference type="OrthoDB" id="5074594at2759"/>
<evidence type="ECO:0000313" key="2">
    <source>
        <dbReference type="EMBL" id="KAF4955904.1"/>
    </source>
</evidence>
<gene>
    <name evidence="2" type="ORF">FSARC_11719</name>
</gene>
<evidence type="ECO:0000256" key="1">
    <source>
        <dbReference type="SAM" id="MobiDB-lite"/>
    </source>
</evidence>
<feature type="compositionally biased region" description="Basic and acidic residues" evidence="1">
    <location>
        <begin position="256"/>
        <end position="274"/>
    </location>
</feature>
<dbReference type="EMBL" id="JABEXW010000767">
    <property type="protein sequence ID" value="KAF4955904.1"/>
    <property type="molecule type" value="Genomic_DNA"/>
</dbReference>
<feature type="region of interest" description="Disordered" evidence="1">
    <location>
        <begin position="161"/>
        <end position="281"/>
    </location>
</feature>
<reference evidence="2" key="1">
    <citation type="journal article" date="2020" name="BMC Genomics">
        <title>Correction to: Identification and distribution of gene clusters required for synthesis of sphingolipid metabolism inhibitors in diverse species of the filamentous fungus Fusarium.</title>
        <authorList>
            <person name="Kim H.S."/>
            <person name="Lohmar J.M."/>
            <person name="Busman M."/>
            <person name="Brown D.W."/>
            <person name="Naumann T.A."/>
            <person name="Divon H.H."/>
            <person name="Lysoe E."/>
            <person name="Uhlig S."/>
            <person name="Proctor R.H."/>
        </authorList>
    </citation>
    <scope>NUCLEOTIDE SEQUENCE</scope>
    <source>
        <strain evidence="2">NRRL 20472</strain>
    </source>
</reference>
<sequence length="714" mass="80023">MSGMEFVGLTAATIELLKVINKTREALKEFKEAASKHRIFSEDLTSIFNVVDLTSDVPKRLAENPHSKQLDEAQKQLRIIDGYNPAQSLADRVRLMRRKGDLQAVQAKLGRTGVFLCVILMNLLVDGVLNSTADTLLKEVLGKRTMADIKESLKEAVQTARQEVEASNQERQPRTVSALGEKLGDTQTSRPSSIREAASTPYVDDKKYRVLNNSRPVSSQSLDETSLNDKVVTEPPVFLGKTPVLDVEAQPSSDPSDDKSPEERTEEPLHEIKQAETLSVDSIMLQSDLEDPTRIHATEHDIQGDTDRLSTDSSLIMGSDVPECSNKLPDSFTKTPIQTYQSRNYACSGNHGLLDSPMLVDILAAKELGSHAENGTWIGATILEEGRYGVLVFQRPDNWIQLAILPKSLREEAQLGSPLVKAMQNTPLHCHFKQSTSDCLDLRLYFFTGDKQKLSTCEITLHPPFNLTWKVSILQTQGVVDLPPPMLEMGFFHGTHDSFISYATVKKTLVFLTETASDHWVIHSHAKRFTIEPGDQVTRRFSSERTLYTTRIYRHKLCFVTELVYPRDVGEYDQTTDESLETSEKPISWGDLMIDQTSISFLPLQGKDGYIEGFICKTVEDDLYILEGHPWYKDQGEPVHVCKVMPGSKISVSDEFSTFSYTSTEGELSRIKFEVSKVGKINLSESFPVFPRCMTSRRIEDVSFPTMLTETGVP</sequence>
<protein>
    <submittedName>
        <fullName evidence="2">Uncharacterized protein</fullName>
    </submittedName>
</protein>
<name>A0A8H4TDR5_9HYPO</name>
<comment type="caution">
    <text evidence="2">The sequence shown here is derived from an EMBL/GenBank/DDBJ whole genome shotgun (WGS) entry which is preliminary data.</text>
</comment>
<feature type="compositionally biased region" description="Polar residues" evidence="1">
    <location>
        <begin position="211"/>
        <end position="225"/>
    </location>
</feature>
<accession>A0A8H4TDR5</accession>
<dbReference type="Proteomes" id="UP000622797">
    <property type="component" value="Unassembled WGS sequence"/>
</dbReference>
<keyword evidence="3" id="KW-1185">Reference proteome</keyword>
<evidence type="ECO:0000313" key="3">
    <source>
        <dbReference type="Proteomes" id="UP000622797"/>
    </source>
</evidence>
<organism evidence="2 3">
    <name type="scientific">Fusarium sarcochroum</name>
    <dbReference type="NCBI Taxonomy" id="1208366"/>
    <lineage>
        <taxon>Eukaryota</taxon>
        <taxon>Fungi</taxon>
        <taxon>Dikarya</taxon>
        <taxon>Ascomycota</taxon>
        <taxon>Pezizomycotina</taxon>
        <taxon>Sordariomycetes</taxon>
        <taxon>Hypocreomycetidae</taxon>
        <taxon>Hypocreales</taxon>
        <taxon>Nectriaceae</taxon>
        <taxon>Fusarium</taxon>
        <taxon>Fusarium lateritium species complex</taxon>
    </lineage>
</organism>
<dbReference type="AlphaFoldDB" id="A0A8H4TDR5"/>
<reference evidence="2" key="2">
    <citation type="submission" date="2020-05" db="EMBL/GenBank/DDBJ databases">
        <authorList>
            <person name="Kim H.-S."/>
            <person name="Proctor R.H."/>
            <person name="Brown D.W."/>
        </authorList>
    </citation>
    <scope>NUCLEOTIDE SEQUENCE</scope>
    <source>
        <strain evidence="2">NRRL 20472</strain>
    </source>
</reference>
<feature type="compositionally biased region" description="Polar residues" evidence="1">
    <location>
        <begin position="161"/>
        <end position="170"/>
    </location>
</feature>